<evidence type="ECO:0000313" key="4">
    <source>
        <dbReference type="Proteomes" id="UP001333996"/>
    </source>
</evidence>
<dbReference type="SMART" id="SM00065">
    <property type="entry name" value="GAF"/>
    <property type="match status" value="1"/>
</dbReference>
<evidence type="ECO:0000313" key="3">
    <source>
        <dbReference type="EMBL" id="MED7828542.1"/>
    </source>
</evidence>
<dbReference type="Gene3D" id="3.60.40.10">
    <property type="entry name" value="PPM-type phosphatase domain"/>
    <property type="match status" value="1"/>
</dbReference>
<sequence>MVPTDAMSYMQEMVVEAVHRNSGCRDGLMDHVIDGPASISKTCLLRAMGRSAQKEIEAATNGRQQNMIPVVHITTSQTRSRGLTGSWSGSYLGPNPEPKNLAEGAVLAPVVLCEASRHRKPVDRYWGRGGGTMNASDDRARSRAFVLGTPDFSDQGRSRRDLELLHAAAQKIGSSLDVTRTAQDLADVLVPSLGDQAWVLLAEAVFEGDEPPKLAGAGQWHLRQTGVASASGVWPTPLLPPGAACPPLPDGPHMQQMQRGETVRGHRTEHPMIDFPELVSLLIPERGHSYVSSPLFARGLVLGVVVVWRTEQPHPFDKEDADLLAEIASRAALSVDNARRYTREHHAVLALQQRLLPPAATDTAAAETVGFYRPAGGGAEISGDWFDVIPLPSLRVSLVVGDVAGHGLHATATMGRLRTGVQTLADLELDPAELLTH</sequence>
<dbReference type="PANTHER" id="PTHR43156">
    <property type="entry name" value="STAGE II SPORULATION PROTEIN E-RELATED"/>
    <property type="match status" value="1"/>
</dbReference>
<keyword evidence="1" id="KW-0378">Hydrolase</keyword>
<dbReference type="InterPro" id="IPR036457">
    <property type="entry name" value="PPM-type-like_dom_sf"/>
</dbReference>
<organism evidence="3 4">
    <name type="scientific">Streptomyces chiangmaiensis</name>
    <dbReference type="NCBI Taxonomy" id="766497"/>
    <lineage>
        <taxon>Bacteria</taxon>
        <taxon>Bacillati</taxon>
        <taxon>Actinomycetota</taxon>
        <taxon>Actinomycetes</taxon>
        <taxon>Kitasatosporales</taxon>
        <taxon>Streptomycetaceae</taxon>
        <taxon>Streptomyces</taxon>
    </lineage>
</organism>
<dbReference type="InterPro" id="IPR052016">
    <property type="entry name" value="Bact_Sigma-Reg"/>
</dbReference>
<keyword evidence="4" id="KW-1185">Reference proteome</keyword>
<dbReference type="SUPFAM" id="SSF55781">
    <property type="entry name" value="GAF domain-like"/>
    <property type="match status" value="1"/>
</dbReference>
<evidence type="ECO:0000259" key="2">
    <source>
        <dbReference type="SMART" id="SM00065"/>
    </source>
</evidence>
<proteinExistence type="predicted"/>
<feature type="domain" description="GAF" evidence="2">
    <location>
        <begin position="177"/>
        <end position="345"/>
    </location>
</feature>
<feature type="non-terminal residue" evidence="3">
    <location>
        <position position="437"/>
    </location>
</feature>
<dbReference type="InterPro" id="IPR003018">
    <property type="entry name" value="GAF"/>
</dbReference>
<dbReference type="RefSeq" id="WP_329512882.1">
    <property type="nucleotide sequence ID" value="NZ_JAYWVC010000417.1"/>
</dbReference>
<dbReference type="EMBL" id="JAYWVC010000417">
    <property type="protein sequence ID" value="MED7828542.1"/>
    <property type="molecule type" value="Genomic_DNA"/>
</dbReference>
<accession>A0ABU7FWQ4</accession>
<dbReference type="InterPro" id="IPR029016">
    <property type="entry name" value="GAF-like_dom_sf"/>
</dbReference>
<comment type="caution">
    <text evidence="3">The sequence shown here is derived from an EMBL/GenBank/DDBJ whole genome shotgun (WGS) entry which is preliminary data.</text>
</comment>
<evidence type="ECO:0000256" key="1">
    <source>
        <dbReference type="ARBA" id="ARBA00022801"/>
    </source>
</evidence>
<dbReference type="Pfam" id="PF07228">
    <property type="entry name" value="SpoIIE"/>
    <property type="match status" value="1"/>
</dbReference>
<name>A0ABU7FWQ4_9ACTN</name>
<dbReference type="Gene3D" id="3.30.450.40">
    <property type="match status" value="1"/>
</dbReference>
<reference evidence="3" key="1">
    <citation type="submission" date="2024-01" db="EMBL/GenBank/DDBJ databases">
        <title>First draft genome sequence data of TA4-1, the type strain of Gram-positive actinobacterium Streptomyces chiangmaiensis.</title>
        <authorList>
            <person name="Yasawong M."/>
            <person name="Nantapong N."/>
        </authorList>
    </citation>
    <scope>NUCLEOTIDE SEQUENCE</scope>
    <source>
        <strain evidence="3">TA4-1</strain>
    </source>
</reference>
<dbReference type="InterPro" id="IPR001932">
    <property type="entry name" value="PPM-type_phosphatase-like_dom"/>
</dbReference>
<protein>
    <submittedName>
        <fullName evidence="3">SpoIIE family protein phosphatase</fullName>
    </submittedName>
</protein>
<gene>
    <name evidence="3" type="ORF">VXC91_43545</name>
</gene>
<dbReference type="Proteomes" id="UP001333996">
    <property type="component" value="Unassembled WGS sequence"/>
</dbReference>
<dbReference type="PANTHER" id="PTHR43156:SF2">
    <property type="entry name" value="STAGE II SPORULATION PROTEIN E"/>
    <property type="match status" value="1"/>
</dbReference>
<dbReference type="Pfam" id="PF01590">
    <property type="entry name" value="GAF"/>
    <property type="match status" value="1"/>
</dbReference>